<evidence type="ECO:0000256" key="2">
    <source>
        <dbReference type="ARBA" id="ARBA00023125"/>
    </source>
</evidence>
<dbReference type="Pfam" id="PF02899">
    <property type="entry name" value="Phage_int_SAM_1"/>
    <property type="match status" value="1"/>
</dbReference>
<proteinExistence type="predicted"/>
<protein>
    <submittedName>
        <fullName evidence="6">Integrase/recombinase, RitA</fullName>
    </submittedName>
</protein>
<dbReference type="GO" id="GO:0003677">
    <property type="term" value="F:DNA binding"/>
    <property type="evidence" value="ECO:0007669"/>
    <property type="project" value="UniProtKB-KW"/>
</dbReference>
<dbReference type="GO" id="GO:0015074">
    <property type="term" value="P:DNA integration"/>
    <property type="evidence" value="ECO:0007669"/>
    <property type="project" value="UniProtKB-KW"/>
</dbReference>
<dbReference type="InterPro" id="IPR002104">
    <property type="entry name" value="Integrase_catalytic"/>
</dbReference>
<dbReference type="AlphaFoldDB" id="A0A3B0YP97"/>
<dbReference type="GO" id="GO:0006310">
    <property type="term" value="P:DNA recombination"/>
    <property type="evidence" value="ECO:0007669"/>
    <property type="project" value="UniProtKB-KW"/>
</dbReference>
<dbReference type="Gene3D" id="1.10.150.130">
    <property type="match status" value="2"/>
</dbReference>
<dbReference type="Gene3D" id="1.10.443.10">
    <property type="entry name" value="Intergrase catalytic core"/>
    <property type="match status" value="1"/>
</dbReference>
<keyword evidence="1" id="KW-0229">DNA integration</keyword>
<dbReference type="InterPro" id="IPR011010">
    <property type="entry name" value="DNA_brk_join_enz"/>
</dbReference>
<dbReference type="PROSITE" id="PS51898">
    <property type="entry name" value="TYR_RECOMBINASE"/>
    <property type="match status" value="1"/>
</dbReference>
<dbReference type="InterPro" id="IPR050090">
    <property type="entry name" value="Tyrosine_recombinase_XerCD"/>
</dbReference>
<organism evidence="6">
    <name type="scientific">hydrothermal vent metagenome</name>
    <dbReference type="NCBI Taxonomy" id="652676"/>
    <lineage>
        <taxon>unclassified sequences</taxon>
        <taxon>metagenomes</taxon>
        <taxon>ecological metagenomes</taxon>
    </lineage>
</organism>
<feature type="domain" description="Tyr recombinase" evidence="4">
    <location>
        <begin position="221"/>
        <end position="404"/>
    </location>
</feature>
<dbReference type="EMBL" id="UOFK01000158">
    <property type="protein sequence ID" value="VAW78530.1"/>
    <property type="molecule type" value="Genomic_DNA"/>
</dbReference>
<evidence type="ECO:0000313" key="6">
    <source>
        <dbReference type="EMBL" id="VAW78530.1"/>
    </source>
</evidence>
<name>A0A3B0YP97_9ZZZZ</name>
<sequence length="411" mass="46115">MKHVVERLWVLRHEPQGPLVPYLDSFANYLDRQGYKRHLLGRQIRVVANFSQWLQTEKITAENVTSEHAQRFFDEIEYRCPTQRGECATLRHFIDFLCELGVIHLLPERNKATPIQHAINEFSIYLHQERALSNKTLIKYCPVIEHFLLERFGHGPVDCATLDAGSVIEFVKQQALHLSPSGAKTVTTALRSFFRYLRYCGEIQFDLASAVPTVPNWSMTGIPRAIAPDHLRAVFEQCPRDTPIGLRDYAILLLLARLGLRSGEIVSLTLNSINWELSSIVVAGKGNQATTLPLPVEVGEAIADYLRHGRPTTSCRTLFLRTLAPIRGLGAQQTIATIVGAAIKRASIKTRYRGAHQFRHALAADMLRHGATLTEIGSVLRHRHTKTTGIYAKVDFAALRPLSLPWPGGAK</sequence>
<keyword evidence="3" id="KW-0233">DNA recombination</keyword>
<dbReference type="Pfam" id="PF00589">
    <property type="entry name" value="Phage_integrase"/>
    <property type="match status" value="1"/>
</dbReference>
<evidence type="ECO:0000256" key="1">
    <source>
        <dbReference type="ARBA" id="ARBA00022908"/>
    </source>
</evidence>
<feature type="domain" description="Core-binding (CB)" evidence="5">
    <location>
        <begin position="113"/>
        <end position="198"/>
    </location>
</feature>
<dbReference type="InterPro" id="IPR010998">
    <property type="entry name" value="Integrase_recombinase_N"/>
</dbReference>
<keyword evidence="2" id="KW-0238">DNA-binding</keyword>
<gene>
    <name evidence="6" type="ORF">MNBD_GAMMA13-956</name>
</gene>
<evidence type="ECO:0000259" key="5">
    <source>
        <dbReference type="PROSITE" id="PS51900"/>
    </source>
</evidence>
<dbReference type="PROSITE" id="PS51900">
    <property type="entry name" value="CB"/>
    <property type="match status" value="1"/>
</dbReference>
<dbReference type="PANTHER" id="PTHR30349">
    <property type="entry name" value="PHAGE INTEGRASE-RELATED"/>
    <property type="match status" value="1"/>
</dbReference>
<reference evidence="6" key="1">
    <citation type="submission" date="2018-06" db="EMBL/GenBank/DDBJ databases">
        <authorList>
            <person name="Zhirakovskaya E."/>
        </authorList>
    </citation>
    <scope>NUCLEOTIDE SEQUENCE</scope>
</reference>
<dbReference type="SUPFAM" id="SSF56349">
    <property type="entry name" value="DNA breaking-rejoining enzymes"/>
    <property type="match status" value="1"/>
</dbReference>
<dbReference type="PANTHER" id="PTHR30349:SF90">
    <property type="entry name" value="TYROSINE RECOMBINASE XERD"/>
    <property type="match status" value="1"/>
</dbReference>
<dbReference type="InterPro" id="IPR044068">
    <property type="entry name" value="CB"/>
</dbReference>
<dbReference type="InterPro" id="IPR004107">
    <property type="entry name" value="Integrase_SAM-like_N"/>
</dbReference>
<evidence type="ECO:0000256" key="3">
    <source>
        <dbReference type="ARBA" id="ARBA00023172"/>
    </source>
</evidence>
<accession>A0A3B0YP97</accession>
<evidence type="ECO:0000259" key="4">
    <source>
        <dbReference type="PROSITE" id="PS51898"/>
    </source>
</evidence>
<dbReference type="InterPro" id="IPR013762">
    <property type="entry name" value="Integrase-like_cat_sf"/>
</dbReference>